<dbReference type="OrthoDB" id="293577at2759"/>
<accession>A0E0E7</accession>
<reference evidence="2 3" key="1">
    <citation type="journal article" date="2006" name="Nature">
        <title>Global trends of whole-genome duplications revealed by the ciliate Paramecium tetraurelia.</title>
        <authorList>
            <consortium name="Genoscope"/>
            <person name="Aury J.-M."/>
            <person name="Jaillon O."/>
            <person name="Duret L."/>
            <person name="Noel B."/>
            <person name="Jubin C."/>
            <person name="Porcel B.M."/>
            <person name="Segurens B."/>
            <person name="Daubin V."/>
            <person name="Anthouard V."/>
            <person name="Aiach N."/>
            <person name="Arnaiz O."/>
            <person name="Billaut A."/>
            <person name="Beisson J."/>
            <person name="Blanc I."/>
            <person name="Bouhouche K."/>
            <person name="Camara F."/>
            <person name="Duharcourt S."/>
            <person name="Guigo R."/>
            <person name="Gogendeau D."/>
            <person name="Katinka M."/>
            <person name="Keller A.-M."/>
            <person name="Kissmehl R."/>
            <person name="Klotz C."/>
            <person name="Koll F."/>
            <person name="Le Moue A."/>
            <person name="Lepere C."/>
            <person name="Malinsky S."/>
            <person name="Nowacki M."/>
            <person name="Nowak J.K."/>
            <person name="Plattner H."/>
            <person name="Poulain J."/>
            <person name="Ruiz F."/>
            <person name="Serrano V."/>
            <person name="Zagulski M."/>
            <person name="Dessen P."/>
            <person name="Betermier M."/>
            <person name="Weissenbach J."/>
            <person name="Scarpelli C."/>
            <person name="Schachter V."/>
            <person name="Sperling L."/>
            <person name="Meyer E."/>
            <person name="Cohen J."/>
            <person name="Wincker P."/>
        </authorList>
    </citation>
    <scope>NUCLEOTIDE SEQUENCE [LARGE SCALE GENOMIC DNA]</scope>
    <source>
        <strain evidence="2 3">Stock d4-2</strain>
    </source>
</reference>
<proteinExistence type="predicted"/>
<name>A0E0E7_PARTE</name>
<sequence length="593" mass="70838">MITQLSQIERSLSKITNPSYHTTQGSMRHLSKSQSQVTRSKIYTSSHPESQFLQLDNDILEIYDEFEKNYNAIQEIDKTNTKIETKQKIIEQPKIIQQQKKLLKTFDGLQQSDLEIEFINRVQIVRFRFYYFRIRVKGKQSPLQILLNFPSKITSTSYKLFVSTSIEFPNKFNADQSVQSRFVKINSKQNSKLFFDEYVYLTFYSEFDAIIGMQITFGEQYTASNGQKFVQSIINFDIFHERKTVHPKDKILQNIEMVKTKMYSKIDEMMKAQHKHTKSQETIKRSKLIQKEARQTKLIKLLVKDQIAQFREVEKIHQKELQLLIFVKKNWILITTIFNLCKQIHRRLEKVRRKYKIAARANLLVWQLHTKTLIEVRRYGDNPFIRSLSKSSLALSTFTSYIQEKCVAKAEKIFSQFLVDIILYQTFINKHIQLISKSNQYDPNYQQNAYKEIIENSDQLEKILKINLLRLSKKKFMYYIKEEEVIKNLEQILNNILQINCLKNTQQKQNTNGLILEEPLMFCLCQKKAFQSKDRISNYIHYLMSKRQITELKFNFDLILYRTDQYYHKMFVSQLYVIMNKGFFFKSYNCPRQ</sequence>
<gene>
    <name evidence="2" type="ORF">GSPATT00021932001</name>
</gene>
<evidence type="ECO:0008006" key="4">
    <source>
        <dbReference type="Google" id="ProtNLM"/>
    </source>
</evidence>
<protein>
    <recommendedName>
        <fullName evidence="4">C2 NT-type domain-containing protein</fullName>
    </recommendedName>
</protein>
<dbReference type="HOGENOM" id="CLU_020712_0_0_1"/>
<evidence type="ECO:0000313" key="3">
    <source>
        <dbReference type="Proteomes" id="UP000000600"/>
    </source>
</evidence>
<feature type="region of interest" description="Disordered" evidence="1">
    <location>
        <begin position="13"/>
        <end position="32"/>
    </location>
</feature>
<evidence type="ECO:0000256" key="1">
    <source>
        <dbReference type="SAM" id="MobiDB-lite"/>
    </source>
</evidence>
<dbReference type="RefSeq" id="XP_001456161.1">
    <property type="nucleotide sequence ID" value="XM_001456124.1"/>
</dbReference>
<organism evidence="2 3">
    <name type="scientific">Paramecium tetraurelia</name>
    <dbReference type="NCBI Taxonomy" id="5888"/>
    <lineage>
        <taxon>Eukaryota</taxon>
        <taxon>Sar</taxon>
        <taxon>Alveolata</taxon>
        <taxon>Ciliophora</taxon>
        <taxon>Intramacronucleata</taxon>
        <taxon>Oligohymenophorea</taxon>
        <taxon>Peniculida</taxon>
        <taxon>Parameciidae</taxon>
        <taxon>Paramecium</taxon>
    </lineage>
</organism>
<dbReference type="Proteomes" id="UP000000600">
    <property type="component" value="Unassembled WGS sequence"/>
</dbReference>
<dbReference type="EMBL" id="CT868651">
    <property type="protein sequence ID" value="CAK88764.1"/>
    <property type="molecule type" value="Genomic_DNA"/>
</dbReference>
<dbReference type="AlphaFoldDB" id="A0E0E7"/>
<evidence type="ECO:0000313" key="2">
    <source>
        <dbReference type="EMBL" id="CAK88764.1"/>
    </source>
</evidence>
<dbReference type="OMA" id="HQWIDSR"/>
<dbReference type="KEGG" id="ptm:GSPATT00021932001"/>
<dbReference type="GeneID" id="5041946"/>
<dbReference type="InParanoid" id="A0E0E7"/>
<keyword evidence="3" id="KW-1185">Reference proteome</keyword>